<evidence type="ECO:0000256" key="3">
    <source>
        <dbReference type="ARBA" id="ARBA00022670"/>
    </source>
</evidence>
<protein>
    <submittedName>
        <fullName evidence="8">Cell wall-associated NlpC family hydrolase</fullName>
    </submittedName>
</protein>
<dbReference type="AlphaFoldDB" id="A0A4Q7NVY0"/>
<keyword evidence="9" id="KW-1185">Reference proteome</keyword>
<reference evidence="8 9" key="1">
    <citation type="submission" date="2019-02" db="EMBL/GenBank/DDBJ databases">
        <title>Genomic Encyclopedia of Type Strains, Phase IV (KMG-IV): sequencing the most valuable type-strain genomes for metagenomic binning, comparative biology and taxonomic classification.</title>
        <authorList>
            <person name="Goeker M."/>
        </authorList>
    </citation>
    <scope>NUCLEOTIDE SEQUENCE [LARGE SCALE GENOMIC DNA]</scope>
    <source>
        <strain evidence="8 9">DSM 45622</strain>
    </source>
</reference>
<evidence type="ECO:0000313" key="8">
    <source>
        <dbReference type="EMBL" id="RZS91421.1"/>
    </source>
</evidence>
<dbReference type="InterPro" id="IPR008258">
    <property type="entry name" value="Transglycosylase_SLT_dom_1"/>
</dbReference>
<dbReference type="SUPFAM" id="SSF54001">
    <property type="entry name" value="Cysteine proteinases"/>
    <property type="match status" value="1"/>
</dbReference>
<dbReference type="EMBL" id="SGXD01000001">
    <property type="protein sequence ID" value="RZS91421.1"/>
    <property type="molecule type" value="Genomic_DNA"/>
</dbReference>
<evidence type="ECO:0000259" key="7">
    <source>
        <dbReference type="PROSITE" id="PS51935"/>
    </source>
</evidence>
<dbReference type="InterPro" id="IPR023346">
    <property type="entry name" value="Lysozyme-like_dom_sf"/>
</dbReference>
<feature type="domain" description="NlpC/P60" evidence="7">
    <location>
        <begin position="83"/>
        <end position="205"/>
    </location>
</feature>
<feature type="region of interest" description="Disordered" evidence="6">
    <location>
        <begin position="53"/>
        <end position="83"/>
    </location>
</feature>
<keyword evidence="3" id="KW-0645">Protease</keyword>
<dbReference type="PANTHER" id="PTHR47053">
    <property type="entry name" value="MUREIN DD-ENDOPEPTIDASE MEPH-RELATED"/>
    <property type="match status" value="1"/>
</dbReference>
<dbReference type="CDD" id="cd00254">
    <property type="entry name" value="LT-like"/>
    <property type="match status" value="1"/>
</dbReference>
<dbReference type="GO" id="GO:0008234">
    <property type="term" value="F:cysteine-type peptidase activity"/>
    <property type="evidence" value="ECO:0007669"/>
    <property type="project" value="UniProtKB-KW"/>
</dbReference>
<dbReference type="GO" id="GO:0006508">
    <property type="term" value="P:proteolysis"/>
    <property type="evidence" value="ECO:0007669"/>
    <property type="project" value="UniProtKB-KW"/>
</dbReference>
<accession>A0A4Q7NVY0</accession>
<name>A0A4Q7NVY0_9ACTN</name>
<dbReference type="Proteomes" id="UP000293638">
    <property type="component" value="Unassembled WGS sequence"/>
</dbReference>
<dbReference type="RefSeq" id="WP_231116016.1">
    <property type="nucleotide sequence ID" value="NZ_SGXD01000001.1"/>
</dbReference>
<dbReference type="InterPro" id="IPR051202">
    <property type="entry name" value="Peptidase_C40"/>
</dbReference>
<sequence length="339" mass="33866">MSVPTMEPSGLAQVQSRMAALQAQLGGAPQAASVSTSDSSTGTFADSLSDALGTSGTDASAATGTTATGTVTPATPATPTTPSALGQQAVELAKGYVGVPYLWGGTDPSKGLDCSGLVQLVYGKLGVDLPRVSRDQATVGTPVADLSQAQPGDLLFFHTPVSHVGIYAGGGKMVEAPRTGKDVQVVDVYATPTAIRRVTGLPQAPAAAPAASGTPYADLFRTAGASAGVSPQLLAAVAKVESGYRPDAVSPAGAEGLMQLMPSTAAGLGVDPTNPAQAVQGAAKLLSGYLKDYAGDVDEALAAYDAGPAAVRKHGGVPPYAETRAYVQKVRSALDEVSL</sequence>
<dbReference type="PROSITE" id="PS00922">
    <property type="entry name" value="TRANSGLYCOSYLASE"/>
    <property type="match status" value="1"/>
</dbReference>
<evidence type="ECO:0000256" key="5">
    <source>
        <dbReference type="ARBA" id="ARBA00022807"/>
    </source>
</evidence>
<dbReference type="Pfam" id="PF01464">
    <property type="entry name" value="SLT"/>
    <property type="match status" value="1"/>
</dbReference>
<keyword evidence="4 8" id="KW-0378">Hydrolase</keyword>
<dbReference type="InterPro" id="IPR000064">
    <property type="entry name" value="NLP_P60_dom"/>
</dbReference>
<evidence type="ECO:0000256" key="2">
    <source>
        <dbReference type="ARBA" id="ARBA00007734"/>
    </source>
</evidence>
<proteinExistence type="inferred from homology"/>
<gene>
    <name evidence="8" type="ORF">EV189_0662</name>
</gene>
<dbReference type="InterPro" id="IPR000189">
    <property type="entry name" value="Transglyc_AS"/>
</dbReference>
<dbReference type="PROSITE" id="PS51935">
    <property type="entry name" value="NLPC_P60"/>
    <property type="match status" value="1"/>
</dbReference>
<dbReference type="PANTHER" id="PTHR47053:SF1">
    <property type="entry name" value="MUREIN DD-ENDOPEPTIDASE MEPH-RELATED"/>
    <property type="match status" value="1"/>
</dbReference>
<dbReference type="GO" id="GO:0000270">
    <property type="term" value="P:peptidoglycan metabolic process"/>
    <property type="evidence" value="ECO:0007669"/>
    <property type="project" value="InterPro"/>
</dbReference>
<dbReference type="GO" id="GO:0016020">
    <property type="term" value="C:membrane"/>
    <property type="evidence" value="ECO:0007669"/>
    <property type="project" value="InterPro"/>
</dbReference>
<dbReference type="GO" id="GO:0008933">
    <property type="term" value="F:peptidoglycan lytic transglycosylase activity"/>
    <property type="evidence" value="ECO:0007669"/>
    <property type="project" value="InterPro"/>
</dbReference>
<dbReference type="Gene3D" id="3.90.1720.10">
    <property type="entry name" value="endopeptidase domain like (from Nostoc punctiforme)"/>
    <property type="match status" value="1"/>
</dbReference>
<evidence type="ECO:0000313" key="9">
    <source>
        <dbReference type="Proteomes" id="UP000293638"/>
    </source>
</evidence>
<dbReference type="Gene3D" id="1.10.530.10">
    <property type="match status" value="1"/>
</dbReference>
<dbReference type="SUPFAM" id="SSF53955">
    <property type="entry name" value="Lysozyme-like"/>
    <property type="match status" value="1"/>
</dbReference>
<evidence type="ECO:0000256" key="4">
    <source>
        <dbReference type="ARBA" id="ARBA00022801"/>
    </source>
</evidence>
<organism evidence="8 9">
    <name type="scientific">Motilibacter rhizosphaerae</name>
    <dbReference type="NCBI Taxonomy" id="598652"/>
    <lineage>
        <taxon>Bacteria</taxon>
        <taxon>Bacillati</taxon>
        <taxon>Actinomycetota</taxon>
        <taxon>Actinomycetes</taxon>
        <taxon>Motilibacterales</taxon>
        <taxon>Motilibacteraceae</taxon>
        <taxon>Motilibacter</taxon>
    </lineage>
</organism>
<comment type="similarity">
    <text evidence="1">Belongs to the peptidase C40 family.</text>
</comment>
<dbReference type="InterPro" id="IPR038765">
    <property type="entry name" value="Papain-like_cys_pep_sf"/>
</dbReference>
<evidence type="ECO:0000256" key="6">
    <source>
        <dbReference type="SAM" id="MobiDB-lite"/>
    </source>
</evidence>
<comment type="caution">
    <text evidence="8">The sequence shown here is derived from an EMBL/GenBank/DDBJ whole genome shotgun (WGS) entry which is preliminary data.</text>
</comment>
<evidence type="ECO:0000256" key="1">
    <source>
        <dbReference type="ARBA" id="ARBA00007074"/>
    </source>
</evidence>
<comment type="similarity">
    <text evidence="2">Belongs to the transglycosylase Slt family.</text>
</comment>
<dbReference type="Pfam" id="PF00877">
    <property type="entry name" value="NLPC_P60"/>
    <property type="match status" value="1"/>
</dbReference>
<keyword evidence="5" id="KW-0788">Thiol protease</keyword>